<name>A0ABW1T1G7_9ACTN</name>
<proteinExistence type="inferred from homology"/>
<dbReference type="InterPro" id="IPR043504">
    <property type="entry name" value="Peptidase_S1_PA_chymotrypsin"/>
</dbReference>
<organism evidence="5 6">
    <name type="scientific">Longivirga aurantiaca</name>
    <dbReference type="NCBI Taxonomy" id="1837743"/>
    <lineage>
        <taxon>Bacteria</taxon>
        <taxon>Bacillati</taxon>
        <taxon>Actinomycetota</taxon>
        <taxon>Actinomycetes</taxon>
        <taxon>Sporichthyales</taxon>
        <taxon>Sporichthyaceae</taxon>
        <taxon>Longivirga</taxon>
    </lineage>
</organism>
<evidence type="ECO:0000313" key="6">
    <source>
        <dbReference type="Proteomes" id="UP001596138"/>
    </source>
</evidence>
<dbReference type="PROSITE" id="PS50240">
    <property type="entry name" value="TRYPSIN_DOM"/>
    <property type="match status" value="1"/>
</dbReference>
<feature type="chain" id="PRO_5046596555" evidence="3">
    <location>
        <begin position="23"/>
        <end position="287"/>
    </location>
</feature>
<dbReference type="SUPFAM" id="SSF50494">
    <property type="entry name" value="Trypsin-like serine proteases"/>
    <property type="match status" value="1"/>
</dbReference>
<keyword evidence="3" id="KW-0732">Signal</keyword>
<dbReference type="PANTHER" id="PTHR24276">
    <property type="entry name" value="POLYSERASE-RELATED"/>
    <property type="match status" value="1"/>
</dbReference>
<dbReference type="EMBL" id="JBHSTI010000008">
    <property type="protein sequence ID" value="MFC6238547.1"/>
    <property type="molecule type" value="Genomic_DNA"/>
</dbReference>
<feature type="domain" description="Peptidase S1" evidence="4">
    <location>
        <begin position="29"/>
        <end position="287"/>
    </location>
</feature>
<dbReference type="InterPro" id="IPR001314">
    <property type="entry name" value="Peptidase_S1A"/>
</dbReference>
<dbReference type="PRINTS" id="PR00722">
    <property type="entry name" value="CHYMOTRYPSIN"/>
</dbReference>
<sequence length="287" mass="29817">MRNILRGGIAALAATAVVVATAAAPSAAITGGNPDGEGHPNVGVILFYEDGGRYRCTATLVNPTTLITAAHCVATDGLTIVTFSSVIAEAPPSGLPTAADPAAGYAESDIEGKTGFYIGQAVAHPDYSNFTDLDTWNDVAVVHLTSAVAGITPATIAPENFLEAYRPANILSKTLFELVGYGTEVRKSDVGPQKPTPQSYPLIRRVALSPGQKMTDQIVQMNGNINDTRGTGGTCFGDSGGPSFISGYLVTVTSYGLTQNCRYIGGYQRVDIPGVQQFLQAEGVLAS</sequence>
<comment type="caution">
    <text evidence="5">The sequence shown here is derived from an EMBL/GenBank/DDBJ whole genome shotgun (WGS) entry which is preliminary data.</text>
</comment>
<dbReference type="RefSeq" id="WP_386766855.1">
    <property type="nucleotide sequence ID" value="NZ_JBHSTI010000008.1"/>
</dbReference>
<keyword evidence="6" id="KW-1185">Reference proteome</keyword>
<keyword evidence="5" id="KW-0378">Hydrolase</keyword>
<dbReference type="EC" id="3.4.21.-" evidence="5"/>
<comment type="similarity">
    <text evidence="1">Belongs to the peptidase S1 family.</text>
</comment>
<feature type="signal peptide" evidence="3">
    <location>
        <begin position="1"/>
        <end position="22"/>
    </location>
</feature>
<dbReference type="Pfam" id="PF00089">
    <property type="entry name" value="Trypsin"/>
    <property type="match status" value="1"/>
</dbReference>
<protein>
    <submittedName>
        <fullName evidence="5">Trypsin-like serine protease</fullName>
        <ecNumber evidence="5">3.4.21.-</ecNumber>
    </submittedName>
</protein>
<keyword evidence="2" id="KW-1015">Disulfide bond</keyword>
<gene>
    <name evidence="5" type="ORF">ACFQGU_11715</name>
</gene>
<dbReference type="Gene3D" id="2.40.10.10">
    <property type="entry name" value="Trypsin-like serine proteases"/>
    <property type="match status" value="1"/>
</dbReference>
<reference evidence="6" key="1">
    <citation type="journal article" date="2019" name="Int. J. Syst. Evol. Microbiol.">
        <title>The Global Catalogue of Microorganisms (GCM) 10K type strain sequencing project: providing services to taxonomists for standard genome sequencing and annotation.</title>
        <authorList>
            <consortium name="The Broad Institute Genomics Platform"/>
            <consortium name="The Broad Institute Genome Sequencing Center for Infectious Disease"/>
            <person name="Wu L."/>
            <person name="Ma J."/>
        </authorList>
    </citation>
    <scope>NUCLEOTIDE SEQUENCE [LARGE SCALE GENOMIC DNA]</scope>
    <source>
        <strain evidence="6">CGMCC 4.7317</strain>
    </source>
</reference>
<evidence type="ECO:0000313" key="5">
    <source>
        <dbReference type="EMBL" id="MFC6238547.1"/>
    </source>
</evidence>
<evidence type="ECO:0000256" key="3">
    <source>
        <dbReference type="SAM" id="SignalP"/>
    </source>
</evidence>
<dbReference type="GO" id="GO:0016787">
    <property type="term" value="F:hydrolase activity"/>
    <property type="evidence" value="ECO:0007669"/>
    <property type="project" value="UniProtKB-KW"/>
</dbReference>
<dbReference type="InterPro" id="IPR050430">
    <property type="entry name" value="Peptidase_S1"/>
</dbReference>
<dbReference type="InterPro" id="IPR009003">
    <property type="entry name" value="Peptidase_S1_PA"/>
</dbReference>
<evidence type="ECO:0000259" key="4">
    <source>
        <dbReference type="PROSITE" id="PS50240"/>
    </source>
</evidence>
<accession>A0ABW1T1G7</accession>
<dbReference type="InterPro" id="IPR018114">
    <property type="entry name" value="TRYPSIN_HIS"/>
</dbReference>
<dbReference type="InterPro" id="IPR001254">
    <property type="entry name" value="Trypsin_dom"/>
</dbReference>
<dbReference type="SMART" id="SM00020">
    <property type="entry name" value="Tryp_SPc"/>
    <property type="match status" value="1"/>
</dbReference>
<dbReference type="Proteomes" id="UP001596138">
    <property type="component" value="Unassembled WGS sequence"/>
</dbReference>
<evidence type="ECO:0000256" key="1">
    <source>
        <dbReference type="ARBA" id="ARBA00007664"/>
    </source>
</evidence>
<evidence type="ECO:0000256" key="2">
    <source>
        <dbReference type="ARBA" id="ARBA00023157"/>
    </source>
</evidence>
<dbReference type="PROSITE" id="PS00134">
    <property type="entry name" value="TRYPSIN_HIS"/>
    <property type="match status" value="1"/>
</dbReference>
<dbReference type="PANTHER" id="PTHR24276:SF98">
    <property type="entry name" value="FI18310P1-RELATED"/>
    <property type="match status" value="1"/>
</dbReference>